<keyword evidence="3" id="KW-0998">Cell outer membrane</keyword>
<proteinExistence type="inferred from homology"/>
<sequence length="720" mass="80930">MRTVITLSILLITLIVGTLNAQTTINGTVTDHKNIPIPGANVYLEGTYDGATSTNDGTFSFTTTETGVQKLVISFMAFETFEISKEVTEMKDLKIVLKEEINTLTGVTLTAGTFEAGDNAKVTALKPLDIVTTAGAVGDVVGALQTLPGTTTVSEDGRLFVRGGEAEETQIFIDGIRVFTPYNVAPNNSPTRGRYSPFLFNGTTFSTGGYSAEYGEALSSVLLLSTINEPDQEKTDLSIMSIGGGIGNTQIFGKNSISVNASYMNLQPYLELFPDRNEWEKPYVGASGEAVYRHKFDDGLLKFYTAFEYTNFVVKQRNINYDDRVRYDLTNRNLYNNLSYKGALKNDWILSAGASLSFTKNDFNIITDEIDQNDVSYHVKASLKKKFSKHVRLNTGAEFFSTSYTQDFKDVSNFTFTNKVQRELPAVYTETDIYFTNNLALKTGLRGSYDSGSDEVLISPRTSLAYKSGKNSQVSLAYGDFYQTAATNYVQYAQTLKPQRAQHYIANYQYTNNGQIFRAEAYYKDYADLIKYNTLRPEYNSVYNNNGKGYASGLDIFWRDEKSFKNVDYWVSYSYLDTKRDFRNYEAEVMPNFAAKHNLSVVGKYWNGDLKSQFGITYSFTSGRPYDNPNTDSFMAEKTKSYHNVGLNWAYLIDQQKILFVSVTNPLGIKNVSGYQYADTPNMNGVYDRMTVRPNADSFIFVGFFWTFSDDKKSNQLDNL</sequence>
<feature type="domain" description="TonB-dependent receptor-like beta-barrel" evidence="6">
    <location>
        <begin position="309"/>
        <end position="665"/>
    </location>
</feature>
<evidence type="ECO:0000256" key="5">
    <source>
        <dbReference type="SAM" id="SignalP"/>
    </source>
</evidence>
<accession>A0ABQ5MLG6</accession>
<protein>
    <submittedName>
        <fullName evidence="8">TonB-dependent receptor</fullName>
    </submittedName>
</protein>
<evidence type="ECO:0000256" key="4">
    <source>
        <dbReference type="RuleBase" id="RU003357"/>
    </source>
</evidence>
<dbReference type="Pfam" id="PF13715">
    <property type="entry name" value="CarbopepD_reg_2"/>
    <property type="match status" value="1"/>
</dbReference>
<dbReference type="Gene3D" id="2.60.40.1120">
    <property type="entry name" value="Carboxypeptidase-like, regulatory domain"/>
    <property type="match status" value="1"/>
</dbReference>
<evidence type="ECO:0000256" key="2">
    <source>
        <dbReference type="ARBA" id="ARBA00023136"/>
    </source>
</evidence>
<reference evidence="8" key="1">
    <citation type="submission" date="2022-07" db="EMBL/GenBank/DDBJ databases">
        <title>Taxonomy of Novel Oxalotrophic and Methylotrophic Bacteria.</title>
        <authorList>
            <person name="Sahin N."/>
            <person name="Tani A."/>
        </authorList>
    </citation>
    <scope>NUCLEOTIDE SEQUENCE</scope>
    <source>
        <strain evidence="8">Y10</strain>
    </source>
</reference>
<evidence type="ECO:0000313" key="9">
    <source>
        <dbReference type="Proteomes" id="UP001143543"/>
    </source>
</evidence>
<dbReference type="Pfam" id="PF07715">
    <property type="entry name" value="Plug"/>
    <property type="match status" value="1"/>
</dbReference>
<dbReference type="Pfam" id="PF00593">
    <property type="entry name" value="TonB_dep_Rec_b-barrel"/>
    <property type="match status" value="1"/>
</dbReference>
<evidence type="ECO:0000313" key="8">
    <source>
        <dbReference type="EMBL" id="GLB50234.1"/>
    </source>
</evidence>
<organism evidence="8 9">
    <name type="scientific">Neptunitalea lumnitzerae</name>
    <dbReference type="NCBI Taxonomy" id="2965509"/>
    <lineage>
        <taxon>Bacteria</taxon>
        <taxon>Pseudomonadati</taxon>
        <taxon>Bacteroidota</taxon>
        <taxon>Flavobacteriia</taxon>
        <taxon>Flavobacteriales</taxon>
        <taxon>Flavobacteriaceae</taxon>
        <taxon>Neptunitalea</taxon>
    </lineage>
</organism>
<evidence type="ECO:0000256" key="1">
    <source>
        <dbReference type="ARBA" id="ARBA00004442"/>
    </source>
</evidence>
<evidence type="ECO:0000259" key="6">
    <source>
        <dbReference type="Pfam" id="PF00593"/>
    </source>
</evidence>
<keyword evidence="2 4" id="KW-0472">Membrane</keyword>
<name>A0ABQ5MLG6_9FLAO</name>
<evidence type="ECO:0000259" key="7">
    <source>
        <dbReference type="Pfam" id="PF07715"/>
    </source>
</evidence>
<comment type="subcellular location">
    <subcellularLocation>
        <location evidence="1 4">Cell outer membrane</location>
    </subcellularLocation>
</comment>
<dbReference type="EMBL" id="BRVO01000003">
    <property type="protein sequence ID" value="GLB50234.1"/>
    <property type="molecule type" value="Genomic_DNA"/>
</dbReference>
<keyword evidence="9" id="KW-1185">Reference proteome</keyword>
<dbReference type="InterPro" id="IPR012910">
    <property type="entry name" value="Plug_dom"/>
</dbReference>
<dbReference type="InterPro" id="IPR000531">
    <property type="entry name" value="Beta-barrel_TonB"/>
</dbReference>
<dbReference type="SUPFAM" id="SSF56935">
    <property type="entry name" value="Porins"/>
    <property type="match status" value="1"/>
</dbReference>
<dbReference type="Gene3D" id="2.40.170.20">
    <property type="entry name" value="TonB-dependent receptor, beta-barrel domain"/>
    <property type="match status" value="1"/>
</dbReference>
<dbReference type="SUPFAM" id="SSF49464">
    <property type="entry name" value="Carboxypeptidase regulatory domain-like"/>
    <property type="match status" value="1"/>
</dbReference>
<evidence type="ECO:0000256" key="3">
    <source>
        <dbReference type="ARBA" id="ARBA00023237"/>
    </source>
</evidence>
<dbReference type="InterPro" id="IPR008969">
    <property type="entry name" value="CarboxyPept-like_regulatory"/>
</dbReference>
<dbReference type="InterPro" id="IPR036942">
    <property type="entry name" value="Beta-barrel_TonB_sf"/>
</dbReference>
<feature type="domain" description="TonB-dependent receptor plug" evidence="7">
    <location>
        <begin position="136"/>
        <end position="216"/>
    </location>
</feature>
<comment type="caution">
    <text evidence="8">The sequence shown here is derived from an EMBL/GenBank/DDBJ whole genome shotgun (WGS) entry which is preliminary data.</text>
</comment>
<keyword evidence="8" id="KW-0675">Receptor</keyword>
<gene>
    <name evidence="8" type="ORF">Y10_26020</name>
</gene>
<keyword evidence="5" id="KW-0732">Signal</keyword>
<dbReference type="RefSeq" id="WP_281765865.1">
    <property type="nucleotide sequence ID" value="NZ_BRVO01000003.1"/>
</dbReference>
<comment type="similarity">
    <text evidence="4">Belongs to the TonB-dependent receptor family.</text>
</comment>
<feature type="chain" id="PRO_5047243786" evidence="5">
    <location>
        <begin position="22"/>
        <end position="720"/>
    </location>
</feature>
<feature type="signal peptide" evidence="5">
    <location>
        <begin position="1"/>
        <end position="21"/>
    </location>
</feature>
<dbReference type="Proteomes" id="UP001143543">
    <property type="component" value="Unassembled WGS sequence"/>
</dbReference>
<keyword evidence="4" id="KW-0798">TonB box</keyword>